<organism evidence="2 3">
    <name type="scientific">Lentithecium fluviatile CBS 122367</name>
    <dbReference type="NCBI Taxonomy" id="1168545"/>
    <lineage>
        <taxon>Eukaryota</taxon>
        <taxon>Fungi</taxon>
        <taxon>Dikarya</taxon>
        <taxon>Ascomycota</taxon>
        <taxon>Pezizomycotina</taxon>
        <taxon>Dothideomycetes</taxon>
        <taxon>Pleosporomycetidae</taxon>
        <taxon>Pleosporales</taxon>
        <taxon>Massarineae</taxon>
        <taxon>Lentitheciaceae</taxon>
        <taxon>Lentithecium</taxon>
    </lineage>
</organism>
<sequence length="109" mass="11785">MHFSVLAPLLLAAASGVLGFYDPTFNANVAVYWEQNSVCNEGGGPGSYQNDLVDYCGEDNNVDIVIIAFITGFYPNGTAKMNLANYGGKKNCKMIGEHLDVVKSCENLR</sequence>
<keyword evidence="3" id="KW-1185">Reference proteome</keyword>
<proteinExistence type="predicted"/>
<keyword evidence="1" id="KW-0732">Signal</keyword>
<feature type="chain" id="PRO_5026043298" description="Glycoside hydrolase family 18 protein" evidence="1">
    <location>
        <begin position="20"/>
        <end position="109"/>
    </location>
</feature>
<feature type="signal peptide" evidence="1">
    <location>
        <begin position="1"/>
        <end position="19"/>
    </location>
</feature>
<evidence type="ECO:0000313" key="2">
    <source>
        <dbReference type="EMBL" id="KAF2690562.1"/>
    </source>
</evidence>
<name>A0A6G1JJ31_9PLEO</name>
<dbReference type="SUPFAM" id="SSF51445">
    <property type="entry name" value="(Trans)glycosidases"/>
    <property type="match status" value="1"/>
</dbReference>
<dbReference type="Proteomes" id="UP000799291">
    <property type="component" value="Unassembled WGS sequence"/>
</dbReference>
<evidence type="ECO:0000256" key="1">
    <source>
        <dbReference type="SAM" id="SignalP"/>
    </source>
</evidence>
<dbReference type="AlphaFoldDB" id="A0A6G1JJ31"/>
<dbReference type="EMBL" id="MU005571">
    <property type="protein sequence ID" value="KAF2690562.1"/>
    <property type="molecule type" value="Genomic_DNA"/>
</dbReference>
<dbReference type="InterPro" id="IPR017853">
    <property type="entry name" value="GH"/>
</dbReference>
<gene>
    <name evidence="2" type="ORF">K458DRAFT_383669</name>
</gene>
<evidence type="ECO:0008006" key="4">
    <source>
        <dbReference type="Google" id="ProtNLM"/>
    </source>
</evidence>
<accession>A0A6G1JJ31</accession>
<protein>
    <recommendedName>
        <fullName evidence="4">Glycoside hydrolase family 18 protein</fullName>
    </recommendedName>
</protein>
<evidence type="ECO:0000313" key="3">
    <source>
        <dbReference type="Proteomes" id="UP000799291"/>
    </source>
</evidence>
<reference evidence="2" key="1">
    <citation type="journal article" date="2020" name="Stud. Mycol.">
        <title>101 Dothideomycetes genomes: a test case for predicting lifestyles and emergence of pathogens.</title>
        <authorList>
            <person name="Haridas S."/>
            <person name="Albert R."/>
            <person name="Binder M."/>
            <person name="Bloem J."/>
            <person name="Labutti K."/>
            <person name="Salamov A."/>
            <person name="Andreopoulos B."/>
            <person name="Baker S."/>
            <person name="Barry K."/>
            <person name="Bills G."/>
            <person name="Bluhm B."/>
            <person name="Cannon C."/>
            <person name="Castanera R."/>
            <person name="Culley D."/>
            <person name="Daum C."/>
            <person name="Ezra D."/>
            <person name="Gonzalez J."/>
            <person name="Henrissat B."/>
            <person name="Kuo A."/>
            <person name="Liang C."/>
            <person name="Lipzen A."/>
            <person name="Lutzoni F."/>
            <person name="Magnuson J."/>
            <person name="Mondo S."/>
            <person name="Nolan M."/>
            <person name="Ohm R."/>
            <person name="Pangilinan J."/>
            <person name="Park H.-J."/>
            <person name="Ramirez L."/>
            <person name="Alfaro M."/>
            <person name="Sun H."/>
            <person name="Tritt A."/>
            <person name="Yoshinaga Y."/>
            <person name="Zwiers L.-H."/>
            <person name="Turgeon B."/>
            <person name="Goodwin S."/>
            <person name="Spatafora J."/>
            <person name="Crous P."/>
            <person name="Grigoriev I."/>
        </authorList>
    </citation>
    <scope>NUCLEOTIDE SEQUENCE</scope>
    <source>
        <strain evidence="2">CBS 122367</strain>
    </source>
</reference>
<dbReference type="Gene3D" id="3.20.20.80">
    <property type="entry name" value="Glycosidases"/>
    <property type="match status" value="1"/>
</dbReference>